<dbReference type="RefSeq" id="WP_345335568.1">
    <property type="nucleotide sequence ID" value="NZ_BAABJZ010000079.1"/>
</dbReference>
<gene>
    <name evidence="2" type="ORF">GCM10023333_23300</name>
</gene>
<evidence type="ECO:0008006" key="4">
    <source>
        <dbReference type="Google" id="ProtNLM"/>
    </source>
</evidence>
<protein>
    <recommendedName>
        <fullName evidence="4">Glycine zipper family protein</fullName>
    </recommendedName>
</protein>
<sequence length="131" mass="13142">MLKPSVLLLITAAALSGCAYNQKPVVDLDGVDMAQYQHDYARCQHFAESVDKGEAAKVGAINAGAAGAAGGAVVGGLEEGVEGAVVGAVAGGLFGSLFGAAGGAGEATSQQALVLRRCLAERGYRVYDLKD</sequence>
<keyword evidence="1" id="KW-0732">Signal</keyword>
<feature type="signal peptide" evidence="1">
    <location>
        <begin position="1"/>
        <end position="19"/>
    </location>
</feature>
<name>A0ABP9EX39_9GAMM</name>
<keyword evidence="3" id="KW-1185">Reference proteome</keyword>
<dbReference type="Proteomes" id="UP001499988">
    <property type="component" value="Unassembled WGS sequence"/>
</dbReference>
<evidence type="ECO:0000256" key="1">
    <source>
        <dbReference type="SAM" id="SignalP"/>
    </source>
</evidence>
<evidence type="ECO:0000313" key="2">
    <source>
        <dbReference type="EMBL" id="GAA4889346.1"/>
    </source>
</evidence>
<dbReference type="EMBL" id="BAABJZ010000079">
    <property type="protein sequence ID" value="GAA4889346.1"/>
    <property type="molecule type" value="Genomic_DNA"/>
</dbReference>
<feature type="chain" id="PRO_5046259366" description="Glycine zipper family protein" evidence="1">
    <location>
        <begin position="20"/>
        <end position="131"/>
    </location>
</feature>
<dbReference type="PROSITE" id="PS51257">
    <property type="entry name" value="PROKAR_LIPOPROTEIN"/>
    <property type="match status" value="1"/>
</dbReference>
<accession>A0ABP9EX39</accession>
<proteinExistence type="predicted"/>
<reference evidence="3" key="1">
    <citation type="journal article" date="2019" name="Int. J. Syst. Evol. Microbiol.">
        <title>The Global Catalogue of Microorganisms (GCM) 10K type strain sequencing project: providing services to taxonomists for standard genome sequencing and annotation.</title>
        <authorList>
            <consortium name="The Broad Institute Genomics Platform"/>
            <consortium name="The Broad Institute Genome Sequencing Center for Infectious Disease"/>
            <person name="Wu L."/>
            <person name="Ma J."/>
        </authorList>
    </citation>
    <scope>NUCLEOTIDE SEQUENCE [LARGE SCALE GENOMIC DNA]</scope>
    <source>
        <strain evidence="3">JCM 18401</strain>
    </source>
</reference>
<comment type="caution">
    <text evidence="2">The sequence shown here is derived from an EMBL/GenBank/DDBJ whole genome shotgun (WGS) entry which is preliminary data.</text>
</comment>
<evidence type="ECO:0000313" key="3">
    <source>
        <dbReference type="Proteomes" id="UP001499988"/>
    </source>
</evidence>
<organism evidence="2 3">
    <name type="scientific">Ferrimonas pelagia</name>
    <dbReference type="NCBI Taxonomy" id="1177826"/>
    <lineage>
        <taxon>Bacteria</taxon>
        <taxon>Pseudomonadati</taxon>
        <taxon>Pseudomonadota</taxon>
        <taxon>Gammaproteobacteria</taxon>
        <taxon>Alteromonadales</taxon>
        <taxon>Ferrimonadaceae</taxon>
        <taxon>Ferrimonas</taxon>
    </lineage>
</organism>